<feature type="chain" id="PRO_5020652333" evidence="3">
    <location>
        <begin position="22"/>
        <end position="493"/>
    </location>
</feature>
<gene>
    <name evidence="5" type="ORF">C1E23_05470</name>
</gene>
<dbReference type="InterPro" id="IPR008258">
    <property type="entry name" value="Transglycosylase_SLT_dom_1"/>
</dbReference>
<dbReference type="RefSeq" id="WP_130254612.1">
    <property type="nucleotide sequence ID" value="NZ_PPSX01000019.1"/>
</dbReference>
<dbReference type="Pfam" id="PF01464">
    <property type="entry name" value="SLT"/>
    <property type="match status" value="1"/>
</dbReference>
<evidence type="ECO:0000313" key="5">
    <source>
        <dbReference type="EMBL" id="RZQ54069.1"/>
    </source>
</evidence>
<dbReference type="Proteomes" id="UP000291338">
    <property type="component" value="Unassembled WGS sequence"/>
</dbReference>
<dbReference type="GO" id="GO:0008932">
    <property type="term" value="F:lytic endotransglycosylase activity"/>
    <property type="evidence" value="ECO:0007669"/>
    <property type="project" value="TreeGrafter"/>
</dbReference>
<feature type="compositionally biased region" description="Basic and acidic residues" evidence="2">
    <location>
        <begin position="472"/>
        <end position="481"/>
    </location>
</feature>
<evidence type="ECO:0000256" key="3">
    <source>
        <dbReference type="SAM" id="SignalP"/>
    </source>
</evidence>
<accession>A0A4Q7IR54</accession>
<dbReference type="Pfam" id="PF01476">
    <property type="entry name" value="LysM"/>
    <property type="match status" value="2"/>
</dbReference>
<dbReference type="SUPFAM" id="SSF54106">
    <property type="entry name" value="LysM domain"/>
    <property type="match status" value="2"/>
</dbReference>
<dbReference type="PANTHER" id="PTHR33734:SF22">
    <property type="entry name" value="MEMBRANE-BOUND LYTIC MUREIN TRANSGLYCOSYLASE D"/>
    <property type="match status" value="1"/>
</dbReference>
<dbReference type="AlphaFoldDB" id="A0A4Q7IR54"/>
<dbReference type="SMART" id="SM00257">
    <property type="entry name" value="LysM"/>
    <property type="match status" value="2"/>
</dbReference>
<dbReference type="InterPro" id="IPR036779">
    <property type="entry name" value="LysM_dom_sf"/>
</dbReference>
<dbReference type="CDD" id="cd16894">
    <property type="entry name" value="MltD-like"/>
    <property type="match status" value="1"/>
</dbReference>
<dbReference type="PANTHER" id="PTHR33734">
    <property type="entry name" value="LYSM DOMAIN-CONTAINING GPI-ANCHORED PROTEIN 2"/>
    <property type="match status" value="1"/>
</dbReference>
<evidence type="ECO:0000256" key="2">
    <source>
        <dbReference type="SAM" id="MobiDB-lite"/>
    </source>
</evidence>
<comment type="caution">
    <text evidence="5">The sequence shown here is derived from an EMBL/GenBank/DDBJ whole genome shotgun (WGS) entry which is preliminary data.</text>
</comment>
<sequence length="493" mass="56310">MNIHFRSILLCIGLLVLTACQSTSSPHQNTPAEPHEIAALFNQTTPEYKPYRADKKTQEDIPPIITPEASPVAYDDLWQEIIASLAFDIVPTPSLQKRIDWYLKQPGYLLKVNKRAKPYLFHIAEKIKQKGLPMDMVLLPFVESDFRPKVHSSQSAVGIWQLMDSTAYHFGVTTDEWYDGRQDVLASTDAALDYLVYLYQRFNGDWLHALAAYNTGEGRVKKAIRQSKKQGKQGYFWQLKLPSETADYVPKLLALSYLLQAKHPKFKVPKLPNYALTSEVDFAQRFDFSVLASLTGVSKKQLHQLNPGYLQHQSAPEGPHKILLPLTEKQLWQSDFFQNYFSQTYTVVKNDTFYGLARRFNTSVNALIALNNKQTSLLKVGEVLKIKKAQPLANLMLEYQVSPYLAQEEKQPVLTMEHEYIIQNGDSLWEISKQFNVPVKDLLTWNNLKSTSLLKPGKKLVLHLPRPAQTPKKPEPKKFLSELEQLVKPNTSP</sequence>
<dbReference type="Gene3D" id="1.10.530.10">
    <property type="match status" value="1"/>
</dbReference>
<feature type="domain" description="LysM" evidence="4">
    <location>
        <begin position="418"/>
        <end position="462"/>
    </location>
</feature>
<feature type="region of interest" description="Disordered" evidence="2">
    <location>
        <begin position="465"/>
        <end position="493"/>
    </location>
</feature>
<comment type="similarity">
    <text evidence="1">Belongs to the transglycosylase Slt family.</text>
</comment>
<reference evidence="5 6" key="1">
    <citation type="submission" date="2018-01" db="EMBL/GenBank/DDBJ databases">
        <title>Co-occurrence of chitin degradation, pigmentation and bioactivity in marine Pseudoalteromonas.</title>
        <authorList>
            <person name="Paulsen S."/>
            <person name="Gram L."/>
            <person name="Machado H."/>
        </authorList>
    </citation>
    <scope>NUCLEOTIDE SEQUENCE [LARGE SCALE GENOMIC DNA]</scope>
    <source>
        <strain evidence="5 6">S3898</strain>
    </source>
</reference>
<dbReference type="PROSITE" id="PS51257">
    <property type="entry name" value="PROKAR_LIPOPROTEIN"/>
    <property type="match status" value="1"/>
</dbReference>
<dbReference type="InterPro" id="IPR000189">
    <property type="entry name" value="Transglyc_AS"/>
</dbReference>
<dbReference type="InterPro" id="IPR018392">
    <property type="entry name" value="LysM"/>
</dbReference>
<keyword evidence="3" id="KW-0732">Signal</keyword>
<evidence type="ECO:0000313" key="6">
    <source>
        <dbReference type="Proteomes" id="UP000291338"/>
    </source>
</evidence>
<feature type="domain" description="LysM" evidence="4">
    <location>
        <begin position="343"/>
        <end position="386"/>
    </location>
</feature>
<dbReference type="CDD" id="cd00118">
    <property type="entry name" value="LysM"/>
    <property type="match status" value="2"/>
</dbReference>
<proteinExistence type="inferred from homology"/>
<organism evidence="5 6">
    <name type="scientific">Pseudoalteromonas phenolica</name>
    <dbReference type="NCBI Taxonomy" id="161398"/>
    <lineage>
        <taxon>Bacteria</taxon>
        <taxon>Pseudomonadati</taxon>
        <taxon>Pseudomonadota</taxon>
        <taxon>Gammaproteobacteria</taxon>
        <taxon>Alteromonadales</taxon>
        <taxon>Pseudoalteromonadaceae</taxon>
        <taxon>Pseudoalteromonas</taxon>
    </lineage>
</organism>
<feature type="signal peptide" evidence="3">
    <location>
        <begin position="1"/>
        <end position="21"/>
    </location>
</feature>
<dbReference type="PROSITE" id="PS00922">
    <property type="entry name" value="TRANSGLYCOSYLASE"/>
    <property type="match status" value="1"/>
</dbReference>
<dbReference type="Gene3D" id="3.10.350.10">
    <property type="entry name" value="LysM domain"/>
    <property type="match status" value="2"/>
</dbReference>
<dbReference type="GO" id="GO:0016020">
    <property type="term" value="C:membrane"/>
    <property type="evidence" value="ECO:0007669"/>
    <property type="project" value="InterPro"/>
</dbReference>
<evidence type="ECO:0000256" key="1">
    <source>
        <dbReference type="ARBA" id="ARBA00007734"/>
    </source>
</evidence>
<dbReference type="EMBL" id="PPSX01000019">
    <property type="protein sequence ID" value="RZQ54069.1"/>
    <property type="molecule type" value="Genomic_DNA"/>
</dbReference>
<dbReference type="GO" id="GO:0000270">
    <property type="term" value="P:peptidoglycan metabolic process"/>
    <property type="evidence" value="ECO:0007669"/>
    <property type="project" value="InterPro"/>
</dbReference>
<name>A0A4Q7IR54_9GAMM</name>
<protein>
    <submittedName>
        <fullName evidence="5">Lytic transglycosylase</fullName>
    </submittedName>
</protein>
<dbReference type="PROSITE" id="PS51782">
    <property type="entry name" value="LYSM"/>
    <property type="match status" value="2"/>
</dbReference>
<evidence type="ECO:0000259" key="4">
    <source>
        <dbReference type="PROSITE" id="PS51782"/>
    </source>
</evidence>
<dbReference type="InterPro" id="IPR023346">
    <property type="entry name" value="Lysozyme-like_dom_sf"/>
</dbReference>
<dbReference type="SUPFAM" id="SSF53955">
    <property type="entry name" value="Lysozyme-like"/>
    <property type="match status" value="1"/>
</dbReference>